<sequence>ADLGRVYLMPGTKPPDKKHMDRVRKTIESYGLKIEIGR</sequence>
<organism evidence="1">
    <name type="scientific">marine sediment metagenome</name>
    <dbReference type="NCBI Taxonomy" id="412755"/>
    <lineage>
        <taxon>unclassified sequences</taxon>
        <taxon>metagenomes</taxon>
        <taxon>ecological metagenomes</taxon>
    </lineage>
</organism>
<comment type="caution">
    <text evidence="1">The sequence shown here is derived from an EMBL/GenBank/DDBJ whole genome shotgun (WGS) entry which is preliminary data.</text>
</comment>
<proteinExistence type="predicted"/>
<name>X1MSG3_9ZZZZ</name>
<protein>
    <submittedName>
        <fullName evidence="1">Uncharacterized protein</fullName>
    </submittedName>
</protein>
<reference evidence="1" key="1">
    <citation type="journal article" date="2014" name="Front. Microbiol.">
        <title>High frequency of phylogenetically diverse reductive dehalogenase-homologous genes in deep subseafloor sedimentary metagenomes.</title>
        <authorList>
            <person name="Kawai M."/>
            <person name="Futagami T."/>
            <person name="Toyoda A."/>
            <person name="Takaki Y."/>
            <person name="Nishi S."/>
            <person name="Hori S."/>
            <person name="Arai W."/>
            <person name="Tsubouchi T."/>
            <person name="Morono Y."/>
            <person name="Uchiyama I."/>
            <person name="Ito T."/>
            <person name="Fujiyama A."/>
            <person name="Inagaki F."/>
            <person name="Takami H."/>
        </authorList>
    </citation>
    <scope>NUCLEOTIDE SEQUENCE</scope>
    <source>
        <strain evidence="1">Expedition CK06-06</strain>
    </source>
</reference>
<dbReference type="EMBL" id="BARV01032442">
    <property type="protein sequence ID" value="GAI34243.1"/>
    <property type="molecule type" value="Genomic_DNA"/>
</dbReference>
<gene>
    <name evidence="1" type="ORF">S06H3_51156</name>
</gene>
<feature type="non-terminal residue" evidence="1">
    <location>
        <position position="1"/>
    </location>
</feature>
<accession>X1MSG3</accession>
<evidence type="ECO:0000313" key="1">
    <source>
        <dbReference type="EMBL" id="GAI34243.1"/>
    </source>
</evidence>
<dbReference type="AlphaFoldDB" id="X1MSG3"/>